<feature type="binding site" evidence="1">
    <location>
        <position position="403"/>
    </location>
    <ligand>
        <name>Mn(2+)</name>
        <dbReference type="ChEBI" id="CHEBI:29035"/>
        <label>2</label>
    </ligand>
</feature>
<accession>A0A0U9HFC1</accession>
<dbReference type="InterPro" id="IPR017439">
    <property type="entry name" value="Amidohydrolase"/>
</dbReference>
<reference evidence="3" key="1">
    <citation type="journal article" date="2016" name="Genome Announc.">
        <title>Draft Genome Sequence of the Syntrophic Lactate-Degrading Bacterium Tepidanaerobacter syntrophicus JLT.</title>
        <authorList>
            <person name="Matsuura N."/>
            <person name="Ohashi A."/>
            <person name="Tourlousse D.M."/>
            <person name="Sekiguchi Y."/>
        </authorList>
    </citation>
    <scope>NUCLEOTIDE SEQUENCE [LARGE SCALE GENOMIC DNA]</scope>
    <source>
        <strain evidence="3">JL</strain>
    </source>
</reference>
<sequence>MYDIKTLVNKIEPKVIAYRRDFHKYPEVGWTEFRTSSKVAEILMDLGYEVKLGRKILKEEAIMGFPPQKEILNEIKRAIKEGADPKIIEMMENLPGVVGILHTDKPGPTMAFRFDMDALSITEAQDDEHRPYKESFSSVHDGIMHACGHDGHTAVGLALAEILMKIKDDLSGTIKLIFQPAEEGVRGAKAMVEAGVVDDADYFFAFHIGFGAADSVSLVAKTTGFLATSKIDVDYIGQTAHAGACPQEGKNALLGAASAALNLHAIAPHSEGITRINVGVLTAGTAANIIPGSAHMKIETRGETTALNNYMQEKAKIILKACANMYTLGCHIKDAGSAPSAKGDEELAKTVKQIGESLGISKIENESNFGASDDATYFMERVQSQGGKALYFQVKTPIASDHHTNRFDFDESCLKVAIQICAHLALRNFI</sequence>
<proteinExistence type="predicted"/>
<name>A0A0U9HFC1_9FIRM</name>
<dbReference type="GO" id="GO:0046657">
    <property type="term" value="P:folic acid catabolic process"/>
    <property type="evidence" value="ECO:0007669"/>
    <property type="project" value="TreeGrafter"/>
</dbReference>
<evidence type="ECO:0000313" key="4">
    <source>
        <dbReference type="Proteomes" id="UP000062160"/>
    </source>
</evidence>
<gene>
    <name evidence="3" type="ORF">TSYNT_6192</name>
</gene>
<dbReference type="PANTHER" id="PTHR30575">
    <property type="entry name" value="PEPTIDASE M20"/>
    <property type="match status" value="1"/>
</dbReference>
<feature type="binding site" evidence="1">
    <location>
        <position position="207"/>
    </location>
    <ligand>
        <name>Mn(2+)</name>
        <dbReference type="ChEBI" id="CHEBI:29035"/>
        <label>2</label>
    </ligand>
</feature>
<dbReference type="Gene3D" id="3.40.630.10">
    <property type="entry name" value="Zn peptidases"/>
    <property type="match status" value="2"/>
</dbReference>
<dbReference type="RefSeq" id="WP_059031984.1">
    <property type="nucleotide sequence ID" value="NZ_BSDN01000003.1"/>
</dbReference>
<dbReference type="AlphaFoldDB" id="A0A0U9HFC1"/>
<keyword evidence="1" id="KW-0479">Metal-binding</keyword>
<dbReference type="Proteomes" id="UP000062160">
    <property type="component" value="Unassembled WGS sequence"/>
</dbReference>
<dbReference type="GO" id="GO:0005737">
    <property type="term" value="C:cytoplasm"/>
    <property type="evidence" value="ECO:0007669"/>
    <property type="project" value="TreeGrafter"/>
</dbReference>
<evidence type="ECO:0000313" key="3">
    <source>
        <dbReference type="EMBL" id="GAQ24811.1"/>
    </source>
</evidence>
<dbReference type="InterPro" id="IPR052030">
    <property type="entry name" value="Peptidase_M20/M20A_hydrolases"/>
</dbReference>
<dbReference type="SUPFAM" id="SSF53187">
    <property type="entry name" value="Zn-dependent exopeptidases"/>
    <property type="match status" value="1"/>
</dbReference>
<feature type="binding site" evidence="1">
    <location>
        <position position="149"/>
    </location>
    <ligand>
        <name>Mn(2+)</name>
        <dbReference type="ChEBI" id="CHEBI:29035"/>
        <label>2</label>
    </ligand>
</feature>
<dbReference type="GO" id="GO:0016805">
    <property type="term" value="F:dipeptidase activity"/>
    <property type="evidence" value="ECO:0007669"/>
    <property type="project" value="TreeGrafter"/>
</dbReference>
<dbReference type="PANTHER" id="PTHR30575:SF3">
    <property type="entry name" value="PEPTIDASE M20 DIMERISATION DOMAIN-CONTAINING PROTEIN"/>
    <property type="match status" value="1"/>
</dbReference>
<dbReference type="InterPro" id="IPR036264">
    <property type="entry name" value="Bact_exopeptidase_dim_dom"/>
</dbReference>
<dbReference type="GO" id="GO:0046872">
    <property type="term" value="F:metal ion binding"/>
    <property type="evidence" value="ECO:0007669"/>
    <property type="project" value="UniProtKB-KW"/>
</dbReference>
<feature type="domain" description="Peptidase M20 dimerisation" evidence="2">
    <location>
        <begin position="235"/>
        <end position="304"/>
    </location>
</feature>
<comment type="cofactor">
    <cofactor evidence="1">
        <name>Mn(2+)</name>
        <dbReference type="ChEBI" id="CHEBI:29035"/>
    </cofactor>
    <text evidence="1">The Mn(2+) ion enhances activity.</text>
</comment>
<keyword evidence="1" id="KW-0464">Manganese</keyword>
<dbReference type="NCBIfam" id="TIGR01891">
    <property type="entry name" value="amidohydrolases"/>
    <property type="match status" value="1"/>
</dbReference>
<protein>
    <submittedName>
        <fullName evidence="3">Aminobenzoyl-glutamate utilization protein A</fullName>
    </submittedName>
</protein>
<dbReference type="InterPro" id="IPR002933">
    <property type="entry name" value="Peptidase_M20"/>
</dbReference>
<dbReference type="Pfam" id="PF01546">
    <property type="entry name" value="Peptidase_M20"/>
    <property type="match status" value="1"/>
</dbReference>
<dbReference type="GO" id="GO:0071713">
    <property type="term" value="F:para-aminobenzoyl-glutamate hydrolase activity"/>
    <property type="evidence" value="ECO:0007669"/>
    <property type="project" value="TreeGrafter"/>
</dbReference>
<dbReference type="STRING" id="224999.GCA_001485475_00817"/>
<dbReference type="OrthoDB" id="9776731at2"/>
<dbReference type="EMBL" id="DF977000">
    <property type="protein sequence ID" value="GAQ24811.1"/>
    <property type="molecule type" value="Genomic_DNA"/>
</dbReference>
<keyword evidence="4" id="KW-1185">Reference proteome</keyword>
<dbReference type="SUPFAM" id="SSF55031">
    <property type="entry name" value="Bacterial exopeptidase dimerisation domain"/>
    <property type="match status" value="1"/>
</dbReference>
<evidence type="ECO:0000259" key="2">
    <source>
        <dbReference type="Pfam" id="PF07687"/>
    </source>
</evidence>
<organism evidence="3">
    <name type="scientific">Tepidanaerobacter syntrophicus</name>
    <dbReference type="NCBI Taxonomy" id="224999"/>
    <lineage>
        <taxon>Bacteria</taxon>
        <taxon>Bacillati</taxon>
        <taxon>Bacillota</taxon>
        <taxon>Clostridia</taxon>
        <taxon>Thermosediminibacterales</taxon>
        <taxon>Tepidanaerobacteraceae</taxon>
        <taxon>Tepidanaerobacter</taxon>
    </lineage>
</organism>
<feature type="binding site" evidence="1">
    <location>
        <position position="147"/>
    </location>
    <ligand>
        <name>Mn(2+)</name>
        <dbReference type="ChEBI" id="CHEBI:29035"/>
        <label>2</label>
    </ligand>
</feature>
<dbReference type="PIRSF" id="PIRSF005962">
    <property type="entry name" value="Pept_M20D_amidohydro"/>
    <property type="match status" value="1"/>
</dbReference>
<dbReference type="InterPro" id="IPR011650">
    <property type="entry name" value="Peptidase_M20_dimer"/>
</dbReference>
<evidence type="ECO:0000256" key="1">
    <source>
        <dbReference type="PIRSR" id="PIRSR005962-1"/>
    </source>
</evidence>
<dbReference type="Pfam" id="PF07687">
    <property type="entry name" value="M20_dimer"/>
    <property type="match status" value="1"/>
</dbReference>
<feature type="binding site" evidence="1">
    <location>
        <position position="183"/>
    </location>
    <ligand>
        <name>Mn(2+)</name>
        <dbReference type="ChEBI" id="CHEBI:29035"/>
        <label>2</label>
    </ligand>
</feature>